<protein>
    <submittedName>
        <fullName evidence="1">Terminase large subunit</fullName>
    </submittedName>
</protein>
<proteinExistence type="predicted"/>
<name>A0A5Q2F242_9CAUD</name>
<organism evidence="1 2">
    <name type="scientific">Pectobacterium phage MA13</name>
    <dbReference type="NCBI Taxonomy" id="2662284"/>
    <lineage>
        <taxon>Viruses</taxon>
        <taxon>Duplodnaviria</taxon>
        <taxon>Heunggongvirae</taxon>
        <taxon>Uroviricota</taxon>
        <taxon>Caudoviricetes</taxon>
        <taxon>Autographivirales</taxon>
        <taxon>Autonotataviridae</taxon>
        <taxon>Melnykvirinae</taxon>
        <taxon>Daeravirus</taxon>
        <taxon>Daeravirus MA13</taxon>
    </lineage>
</organism>
<evidence type="ECO:0000313" key="1">
    <source>
        <dbReference type="EMBL" id="QGF20964.1"/>
    </source>
</evidence>
<reference evidence="1 2" key="1">
    <citation type="submission" date="2019-09" db="EMBL/GenBank/DDBJ databases">
        <authorList>
            <person name="Zaczek-Moczydlowska M."/>
        </authorList>
    </citation>
    <scope>NUCLEOTIDE SEQUENCE [LARGE SCALE GENOMIC DNA]</scope>
</reference>
<keyword evidence="2" id="KW-1185">Reference proteome</keyword>
<sequence length="133" mass="14914">MKYGTRVRMNPKHTDAVKRGLSGTVVHRPDELSPDLTPVRWDDGTVTNHYTFRLVEDWVSSATVKPKSKYDRDMKGVTVDVYDVLKAFGVTCPALQHAAKKVLCAGLRGHKDTAKDIREAIEALERAEQLHAE</sequence>
<accession>A0A5Q2F242</accession>
<evidence type="ECO:0000313" key="2">
    <source>
        <dbReference type="Proteomes" id="UP000355922"/>
    </source>
</evidence>
<dbReference type="EMBL" id="MN509793">
    <property type="protein sequence ID" value="QGF20964.1"/>
    <property type="molecule type" value="Genomic_DNA"/>
</dbReference>
<dbReference type="Proteomes" id="UP000355922">
    <property type="component" value="Segment"/>
</dbReference>
<gene>
    <name evidence="1" type="ORF">MA13_gp20</name>
</gene>